<dbReference type="VEuPathDB" id="FungiDB:AeMF1_002048"/>
<accession>A0A6G0WW11</accession>
<protein>
    <recommendedName>
        <fullName evidence="5">FYVE-type domain-containing protein</fullName>
    </recommendedName>
</protein>
<dbReference type="InterPro" id="IPR052113">
    <property type="entry name" value="FYVE-type_Zinc_Finger"/>
</dbReference>
<organism evidence="6 7">
    <name type="scientific">Aphanomyces euteiches</name>
    <dbReference type="NCBI Taxonomy" id="100861"/>
    <lineage>
        <taxon>Eukaryota</taxon>
        <taxon>Sar</taxon>
        <taxon>Stramenopiles</taxon>
        <taxon>Oomycota</taxon>
        <taxon>Saprolegniomycetes</taxon>
        <taxon>Saprolegniales</taxon>
        <taxon>Verrucalvaceae</taxon>
        <taxon>Aphanomyces</taxon>
    </lineage>
</organism>
<dbReference type="PANTHER" id="PTHR39490:SF8">
    <property type="entry name" value="ZINC FINGER FYVE DOMAIN-CONTAINING PROTEIN 21"/>
    <property type="match status" value="1"/>
</dbReference>
<keyword evidence="3" id="KW-0862">Zinc</keyword>
<dbReference type="EMBL" id="VJMJ01000140">
    <property type="protein sequence ID" value="KAF0731707.1"/>
    <property type="molecule type" value="Genomic_DNA"/>
</dbReference>
<sequence length="276" mass="30659">MWCFHGEADDDVVIAPSSRRSTLDVGSIGTNNQRTALLGVYSSPPKWDTDASVEACTACQEQFDLLNRKHHCRACGQVFCSSCTNHTDQVVKYGLMTPVRLCAACAATAQRENPFYAIHFPLLQEGGTFVKQGLLIERTVKMQLVGQVLQYQSLVGDKLTGDVKAIQMDSISSVKAVGAKGLEITTLTQQHRQDALSALERNRWVDALQASIDIRQYHAKIQDDVKAAKVAQEHAEMVRVIEGLDSIEARKIQMQQARLEKNQSRREALRAKYGLN</sequence>
<comment type="caution">
    <text evidence="6">The sequence shown here is derived from an EMBL/GenBank/DDBJ whole genome shotgun (WGS) entry which is preliminary data.</text>
</comment>
<dbReference type="PANTHER" id="PTHR39490">
    <property type="entry name" value="ARRESTIN DOMAIN-CONTAINING PROTEIN D"/>
    <property type="match status" value="1"/>
</dbReference>
<dbReference type="InterPro" id="IPR000306">
    <property type="entry name" value="Znf_FYVE"/>
</dbReference>
<dbReference type="InterPro" id="IPR017455">
    <property type="entry name" value="Znf_FYVE-rel"/>
</dbReference>
<proteinExistence type="predicted"/>
<evidence type="ECO:0000256" key="2">
    <source>
        <dbReference type="ARBA" id="ARBA00022771"/>
    </source>
</evidence>
<feature type="domain" description="FYVE-type" evidence="5">
    <location>
        <begin position="50"/>
        <end position="110"/>
    </location>
</feature>
<evidence type="ECO:0000259" key="5">
    <source>
        <dbReference type="PROSITE" id="PS50178"/>
    </source>
</evidence>
<dbReference type="GO" id="GO:0008270">
    <property type="term" value="F:zinc ion binding"/>
    <property type="evidence" value="ECO:0007669"/>
    <property type="project" value="UniProtKB-KW"/>
</dbReference>
<evidence type="ECO:0000256" key="1">
    <source>
        <dbReference type="ARBA" id="ARBA00022723"/>
    </source>
</evidence>
<dbReference type="SMART" id="SM00064">
    <property type="entry name" value="FYVE"/>
    <property type="match status" value="1"/>
</dbReference>
<reference evidence="6 7" key="1">
    <citation type="submission" date="2019-07" db="EMBL/GenBank/DDBJ databases">
        <title>Genomics analysis of Aphanomyces spp. identifies a new class of oomycete effector associated with host adaptation.</title>
        <authorList>
            <person name="Gaulin E."/>
        </authorList>
    </citation>
    <scope>NUCLEOTIDE SEQUENCE [LARGE SCALE GENOMIC DNA]</scope>
    <source>
        <strain evidence="6 7">ATCC 201684</strain>
    </source>
</reference>
<evidence type="ECO:0000256" key="4">
    <source>
        <dbReference type="PROSITE-ProRule" id="PRU00091"/>
    </source>
</evidence>
<dbReference type="Proteomes" id="UP000481153">
    <property type="component" value="Unassembled WGS sequence"/>
</dbReference>
<dbReference type="Gene3D" id="3.30.40.10">
    <property type="entry name" value="Zinc/RING finger domain, C3HC4 (zinc finger)"/>
    <property type="match status" value="1"/>
</dbReference>
<evidence type="ECO:0000256" key="3">
    <source>
        <dbReference type="ARBA" id="ARBA00022833"/>
    </source>
</evidence>
<dbReference type="Pfam" id="PF01363">
    <property type="entry name" value="FYVE"/>
    <property type="match status" value="1"/>
</dbReference>
<keyword evidence="2 4" id="KW-0863">Zinc-finger</keyword>
<dbReference type="PROSITE" id="PS50178">
    <property type="entry name" value="ZF_FYVE"/>
    <property type="match status" value="1"/>
</dbReference>
<keyword evidence="1" id="KW-0479">Metal-binding</keyword>
<dbReference type="AlphaFoldDB" id="A0A6G0WW11"/>
<name>A0A6G0WW11_9STRA</name>
<dbReference type="InterPro" id="IPR011011">
    <property type="entry name" value="Znf_FYVE_PHD"/>
</dbReference>
<evidence type="ECO:0000313" key="6">
    <source>
        <dbReference type="EMBL" id="KAF0731707.1"/>
    </source>
</evidence>
<keyword evidence="7" id="KW-1185">Reference proteome</keyword>
<dbReference type="SUPFAM" id="SSF57903">
    <property type="entry name" value="FYVE/PHD zinc finger"/>
    <property type="match status" value="1"/>
</dbReference>
<evidence type="ECO:0000313" key="7">
    <source>
        <dbReference type="Proteomes" id="UP000481153"/>
    </source>
</evidence>
<dbReference type="InterPro" id="IPR013083">
    <property type="entry name" value="Znf_RING/FYVE/PHD"/>
</dbReference>
<gene>
    <name evidence="6" type="ORF">Ae201684_011011</name>
</gene>